<protein>
    <submittedName>
        <fullName evidence="1">Uncharacterized protein</fullName>
    </submittedName>
</protein>
<evidence type="ECO:0000313" key="1">
    <source>
        <dbReference type="EMBL" id="QCD89756.1"/>
    </source>
</evidence>
<reference evidence="1 2" key="1">
    <citation type="submission" date="2019-04" db="EMBL/GenBank/DDBJ databases">
        <title>An improved genome assembly and genetic linkage map for asparagus bean, Vigna unguiculata ssp. sesquipedialis.</title>
        <authorList>
            <person name="Xia Q."/>
            <person name="Zhang R."/>
            <person name="Dong Y."/>
        </authorList>
    </citation>
    <scope>NUCLEOTIDE SEQUENCE [LARGE SCALE GENOMIC DNA]</scope>
    <source>
        <tissue evidence="1">Leaf</tissue>
    </source>
</reference>
<name>A0A4D6LNG8_VIGUN</name>
<proteinExistence type="predicted"/>
<accession>A0A4D6LNG8</accession>
<keyword evidence="2" id="KW-1185">Reference proteome</keyword>
<dbReference type="Proteomes" id="UP000501690">
    <property type="component" value="Linkage Group LG4"/>
</dbReference>
<evidence type="ECO:0000313" key="2">
    <source>
        <dbReference type="Proteomes" id="UP000501690"/>
    </source>
</evidence>
<dbReference type="EMBL" id="CP039348">
    <property type="protein sequence ID" value="QCD89756.1"/>
    <property type="molecule type" value="Genomic_DNA"/>
</dbReference>
<organism evidence="1 2">
    <name type="scientific">Vigna unguiculata</name>
    <name type="common">Cowpea</name>
    <dbReference type="NCBI Taxonomy" id="3917"/>
    <lineage>
        <taxon>Eukaryota</taxon>
        <taxon>Viridiplantae</taxon>
        <taxon>Streptophyta</taxon>
        <taxon>Embryophyta</taxon>
        <taxon>Tracheophyta</taxon>
        <taxon>Spermatophyta</taxon>
        <taxon>Magnoliopsida</taxon>
        <taxon>eudicotyledons</taxon>
        <taxon>Gunneridae</taxon>
        <taxon>Pentapetalae</taxon>
        <taxon>rosids</taxon>
        <taxon>fabids</taxon>
        <taxon>Fabales</taxon>
        <taxon>Fabaceae</taxon>
        <taxon>Papilionoideae</taxon>
        <taxon>50 kb inversion clade</taxon>
        <taxon>NPAAA clade</taxon>
        <taxon>indigoferoid/millettioid clade</taxon>
        <taxon>Phaseoleae</taxon>
        <taxon>Vigna</taxon>
    </lineage>
</organism>
<dbReference type="AlphaFoldDB" id="A0A4D6LNG8"/>
<gene>
    <name evidence="1" type="ORF">DEO72_LG4g705</name>
</gene>
<sequence>MAAAATIFSPATATHQQPAVVSHHLRHLFHRPPRWAPFAQPAMNLHHHAFAKLVPRTTITATLALETCNTVTVRIFFTRAPPWPPQTSNHVRTLPARTAITACAPPQFVNVNHQAAAATPIFFVRTAASSATQHASLAPLHPRSTTTAVAHLTRPPSFTQK</sequence>